<evidence type="ECO:0000313" key="2">
    <source>
        <dbReference type="Proteomes" id="UP001164539"/>
    </source>
</evidence>
<dbReference type="Proteomes" id="UP001164539">
    <property type="component" value="Chromosome 14"/>
</dbReference>
<accession>A0ACC1WQG9</accession>
<evidence type="ECO:0000313" key="1">
    <source>
        <dbReference type="EMBL" id="KAJ4700669.1"/>
    </source>
</evidence>
<proteinExistence type="predicted"/>
<sequence length="163" mass="18064">MEFANKLVNAAVKAVNRNAVINTCLIASFVALSVRSLKQQYEIEALESEKESLDKANKAMKKAIWDWKQQLFAEAAATETALVPLAKLKAIYGEVPTPPAGEAVKEDTKSSSAKLKEIGPADLNIPYDQNASKVGQQQQNGQQPKKRPKRQKREPGWLEDFIQ</sequence>
<keyword evidence="2" id="KW-1185">Reference proteome</keyword>
<organism evidence="1 2">
    <name type="scientific">Melia azedarach</name>
    <name type="common">Chinaberry tree</name>
    <dbReference type="NCBI Taxonomy" id="155640"/>
    <lineage>
        <taxon>Eukaryota</taxon>
        <taxon>Viridiplantae</taxon>
        <taxon>Streptophyta</taxon>
        <taxon>Embryophyta</taxon>
        <taxon>Tracheophyta</taxon>
        <taxon>Spermatophyta</taxon>
        <taxon>Magnoliopsida</taxon>
        <taxon>eudicotyledons</taxon>
        <taxon>Gunneridae</taxon>
        <taxon>Pentapetalae</taxon>
        <taxon>rosids</taxon>
        <taxon>malvids</taxon>
        <taxon>Sapindales</taxon>
        <taxon>Meliaceae</taxon>
        <taxon>Melia</taxon>
    </lineage>
</organism>
<reference evidence="1 2" key="1">
    <citation type="journal article" date="2023" name="Science">
        <title>Complex scaffold remodeling in plant triterpene biosynthesis.</title>
        <authorList>
            <person name="De La Pena R."/>
            <person name="Hodgson H."/>
            <person name="Liu J.C."/>
            <person name="Stephenson M.J."/>
            <person name="Martin A.C."/>
            <person name="Owen C."/>
            <person name="Harkess A."/>
            <person name="Leebens-Mack J."/>
            <person name="Jimenez L.E."/>
            <person name="Osbourn A."/>
            <person name="Sattely E.S."/>
        </authorList>
    </citation>
    <scope>NUCLEOTIDE SEQUENCE [LARGE SCALE GENOMIC DNA]</scope>
    <source>
        <strain evidence="2">cv. JPN11</strain>
        <tissue evidence="1">Leaf</tissue>
    </source>
</reference>
<protein>
    <submittedName>
        <fullName evidence="1">Hybrid signal transduction protein like</fullName>
    </submittedName>
</protein>
<dbReference type="EMBL" id="CM051407">
    <property type="protein sequence ID" value="KAJ4700669.1"/>
    <property type="molecule type" value="Genomic_DNA"/>
</dbReference>
<name>A0ACC1WQG9_MELAZ</name>
<comment type="caution">
    <text evidence="1">The sequence shown here is derived from an EMBL/GenBank/DDBJ whole genome shotgun (WGS) entry which is preliminary data.</text>
</comment>
<gene>
    <name evidence="1" type="ORF">OWV82_024012</name>
</gene>